<evidence type="ECO:0000256" key="1">
    <source>
        <dbReference type="SAM" id="MobiDB-lite"/>
    </source>
</evidence>
<keyword evidence="3" id="KW-1185">Reference proteome</keyword>
<evidence type="ECO:0000313" key="3">
    <source>
        <dbReference type="Proteomes" id="UP001341840"/>
    </source>
</evidence>
<accession>A0ABU6TE60</accession>
<name>A0ABU6TE60_9FABA</name>
<feature type="region of interest" description="Disordered" evidence="1">
    <location>
        <begin position="288"/>
        <end position="313"/>
    </location>
</feature>
<dbReference type="Proteomes" id="UP001341840">
    <property type="component" value="Unassembled WGS sequence"/>
</dbReference>
<dbReference type="EMBL" id="JASCZI010090835">
    <property type="protein sequence ID" value="MED6147009.1"/>
    <property type="molecule type" value="Genomic_DNA"/>
</dbReference>
<feature type="region of interest" description="Disordered" evidence="1">
    <location>
        <begin position="1"/>
        <end position="29"/>
    </location>
</feature>
<feature type="compositionally biased region" description="Basic residues" evidence="1">
    <location>
        <begin position="1"/>
        <end position="11"/>
    </location>
</feature>
<proteinExistence type="predicted"/>
<protein>
    <submittedName>
        <fullName evidence="2">Uncharacterized protein</fullName>
    </submittedName>
</protein>
<reference evidence="2 3" key="1">
    <citation type="journal article" date="2023" name="Plants (Basel)">
        <title>Bridging the Gap: Combining Genomics and Transcriptomics Approaches to Understand Stylosanthes scabra, an Orphan Legume from the Brazilian Caatinga.</title>
        <authorList>
            <person name="Ferreira-Neto J.R.C."/>
            <person name="da Silva M.D."/>
            <person name="Binneck E."/>
            <person name="de Melo N.F."/>
            <person name="da Silva R.H."/>
            <person name="de Melo A.L.T.M."/>
            <person name="Pandolfi V."/>
            <person name="Bustamante F.O."/>
            <person name="Brasileiro-Vidal A.C."/>
            <person name="Benko-Iseppon A.M."/>
        </authorList>
    </citation>
    <scope>NUCLEOTIDE SEQUENCE [LARGE SCALE GENOMIC DNA]</scope>
    <source>
        <tissue evidence="2">Leaves</tissue>
    </source>
</reference>
<comment type="caution">
    <text evidence="2">The sequence shown here is derived from an EMBL/GenBank/DDBJ whole genome shotgun (WGS) entry which is preliminary data.</text>
</comment>
<gene>
    <name evidence="2" type="ORF">PIB30_040045</name>
</gene>
<sequence>MPRVKKPAYKRTRGESSSSMESPPEGHPMAQWFQTKSDLDCYSKDFAPRKVISPRYLEPNFFEKHPYPNLQAVLVAQNLLNHVKIKEPIYPELIVVAYTTLEPEFIDDDMYMTFKLSKNTHTLDSSELIRLWHLDYSGDKIDLSDSSVEHPRKYSRQVACEMFNIPFDLRRPTVGCLTVEHRLLHYFIVYNLVPSIYNLGLITEEDLELMWNMQSNFKINWVFIIATHMRRTKSGKISKGLPYAILWTTIFKHLNVHLTQVKKKKLEYNHCMDTHILNHIKVEHNQPQVEEQQGDEDEGVQAMEDVQVEPPQQ</sequence>
<feature type="compositionally biased region" description="Low complexity" evidence="1">
    <location>
        <begin position="15"/>
        <end position="29"/>
    </location>
</feature>
<evidence type="ECO:0000313" key="2">
    <source>
        <dbReference type="EMBL" id="MED6147009.1"/>
    </source>
</evidence>
<organism evidence="2 3">
    <name type="scientific">Stylosanthes scabra</name>
    <dbReference type="NCBI Taxonomy" id="79078"/>
    <lineage>
        <taxon>Eukaryota</taxon>
        <taxon>Viridiplantae</taxon>
        <taxon>Streptophyta</taxon>
        <taxon>Embryophyta</taxon>
        <taxon>Tracheophyta</taxon>
        <taxon>Spermatophyta</taxon>
        <taxon>Magnoliopsida</taxon>
        <taxon>eudicotyledons</taxon>
        <taxon>Gunneridae</taxon>
        <taxon>Pentapetalae</taxon>
        <taxon>rosids</taxon>
        <taxon>fabids</taxon>
        <taxon>Fabales</taxon>
        <taxon>Fabaceae</taxon>
        <taxon>Papilionoideae</taxon>
        <taxon>50 kb inversion clade</taxon>
        <taxon>dalbergioids sensu lato</taxon>
        <taxon>Dalbergieae</taxon>
        <taxon>Pterocarpus clade</taxon>
        <taxon>Stylosanthes</taxon>
    </lineage>
</organism>